<dbReference type="AlphaFoldDB" id="A0AAE0XMV2"/>
<dbReference type="EMBL" id="JAULSO010000001">
    <property type="protein sequence ID" value="KAK3695797.1"/>
    <property type="molecule type" value="Genomic_DNA"/>
</dbReference>
<sequence length="128" mass="13705">MVWPCPWGWYGRCYAVHQQGGQVISLRFFHALPVSITGLVKSKTRQAGVWGVFTYLVLVLGLEDPAGTHIMSCVSLRARRGAAGLATALPVALQRPTAFEYALKMSLLHALIDAGLEGLLALGGLSEG</sequence>
<reference evidence="3" key="2">
    <citation type="submission" date="2023-06" db="EMBL/GenBank/DDBJ databases">
        <authorList>
            <consortium name="Lawrence Berkeley National Laboratory"/>
            <person name="Haridas S."/>
            <person name="Hensen N."/>
            <person name="Bonometti L."/>
            <person name="Westerberg I."/>
            <person name="Brannstrom I.O."/>
            <person name="Guillou S."/>
            <person name="Cros-Aarteil S."/>
            <person name="Calhoun S."/>
            <person name="Kuo A."/>
            <person name="Mondo S."/>
            <person name="Pangilinan J."/>
            <person name="Riley R."/>
            <person name="Labutti K."/>
            <person name="Andreopoulos B."/>
            <person name="Lipzen A."/>
            <person name="Chen C."/>
            <person name="Yanf M."/>
            <person name="Daum C."/>
            <person name="Ng V."/>
            <person name="Clum A."/>
            <person name="Steindorff A."/>
            <person name="Ohm R."/>
            <person name="Martin F."/>
            <person name="Silar P."/>
            <person name="Natvig D."/>
            <person name="Lalanne C."/>
            <person name="Gautier V."/>
            <person name="Ament-Velasquez S.L."/>
            <person name="Kruys A."/>
            <person name="Hutchinson M.I."/>
            <person name="Powell A.J."/>
            <person name="Barry K."/>
            <person name="Miller A.N."/>
            <person name="Grigoriev I.V."/>
            <person name="Debuchy R."/>
            <person name="Gladieux P."/>
            <person name="Thoren M.H."/>
            <person name="Johannesson H."/>
        </authorList>
    </citation>
    <scope>NUCLEOTIDE SEQUENCE</scope>
    <source>
        <strain evidence="3">CBS 314.62</strain>
    </source>
</reference>
<comment type="caution">
    <text evidence="3">The sequence shown here is derived from an EMBL/GenBank/DDBJ whole genome shotgun (WGS) entry which is preliminary data.</text>
</comment>
<gene>
    <name evidence="3" type="ORF">B0T22DRAFT_438743</name>
    <name evidence="2" type="ORF">B0T22DRAFT_446040</name>
    <name evidence="1" type="ORF">B0T22DRAFT_446066</name>
</gene>
<protein>
    <submittedName>
        <fullName evidence="3">Uncharacterized protein</fullName>
    </submittedName>
</protein>
<proteinExistence type="predicted"/>
<keyword evidence="4" id="KW-1185">Reference proteome</keyword>
<name>A0AAE0XMV2_9PEZI</name>
<evidence type="ECO:0000313" key="2">
    <source>
        <dbReference type="EMBL" id="KAK3680586.1"/>
    </source>
</evidence>
<evidence type="ECO:0000313" key="3">
    <source>
        <dbReference type="EMBL" id="KAK3695797.1"/>
    </source>
</evidence>
<organism evidence="3 4">
    <name type="scientific">Podospora appendiculata</name>
    <dbReference type="NCBI Taxonomy" id="314037"/>
    <lineage>
        <taxon>Eukaryota</taxon>
        <taxon>Fungi</taxon>
        <taxon>Dikarya</taxon>
        <taxon>Ascomycota</taxon>
        <taxon>Pezizomycotina</taxon>
        <taxon>Sordariomycetes</taxon>
        <taxon>Sordariomycetidae</taxon>
        <taxon>Sordariales</taxon>
        <taxon>Podosporaceae</taxon>
        <taxon>Podospora</taxon>
    </lineage>
</organism>
<dbReference type="EMBL" id="JAULSO010000020">
    <property type="protein sequence ID" value="KAK3680586.1"/>
    <property type="molecule type" value="Genomic_DNA"/>
</dbReference>
<dbReference type="Proteomes" id="UP001270362">
    <property type="component" value="Unassembled WGS sequence"/>
</dbReference>
<reference evidence="3" key="1">
    <citation type="journal article" date="2023" name="Mol. Phylogenet. Evol.">
        <title>Genome-scale phylogeny and comparative genomics of the fungal order Sordariales.</title>
        <authorList>
            <person name="Hensen N."/>
            <person name="Bonometti L."/>
            <person name="Westerberg I."/>
            <person name="Brannstrom I.O."/>
            <person name="Guillou S."/>
            <person name="Cros-Aarteil S."/>
            <person name="Calhoun S."/>
            <person name="Haridas S."/>
            <person name="Kuo A."/>
            <person name="Mondo S."/>
            <person name="Pangilinan J."/>
            <person name="Riley R."/>
            <person name="LaButti K."/>
            <person name="Andreopoulos B."/>
            <person name="Lipzen A."/>
            <person name="Chen C."/>
            <person name="Yan M."/>
            <person name="Daum C."/>
            <person name="Ng V."/>
            <person name="Clum A."/>
            <person name="Steindorff A."/>
            <person name="Ohm R.A."/>
            <person name="Martin F."/>
            <person name="Silar P."/>
            <person name="Natvig D.O."/>
            <person name="Lalanne C."/>
            <person name="Gautier V."/>
            <person name="Ament-Velasquez S.L."/>
            <person name="Kruys A."/>
            <person name="Hutchinson M.I."/>
            <person name="Powell A.J."/>
            <person name="Barry K."/>
            <person name="Miller A.N."/>
            <person name="Grigoriev I.V."/>
            <person name="Debuchy R."/>
            <person name="Gladieux P."/>
            <person name="Hiltunen Thoren M."/>
            <person name="Johannesson H."/>
        </authorList>
    </citation>
    <scope>NUCLEOTIDE SEQUENCE</scope>
    <source>
        <strain evidence="3">CBS 314.62</strain>
    </source>
</reference>
<dbReference type="EMBL" id="JAULSO010000027">
    <property type="protein sequence ID" value="KAK3680484.1"/>
    <property type="molecule type" value="Genomic_DNA"/>
</dbReference>
<evidence type="ECO:0000313" key="4">
    <source>
        <dbReference type="Proteomes" id="UP001270362"/>
    </source>
</evidence>
<accession>A0AAE0XMV2</accession>
<evidence type="ECO:0000313" key="1">
    <source>
        <dbReference type="EMBL" id="KAK3680484.1"/>
    </source>
</evidence>